<dbReference type="InterPro" id="IPR036770">
    <property type="entry name" value="Ankyrin_rpt-contain_sf"/>
</dbReference>
<sequence>MVDAATSLFGCVELMRQVIRFQDGLPGVLLPLASCIRCSICTQFDFVTDESHMHRSIHDDPAMRMWSSTSLQHMKHNMPRFLSNNGYESLTILLLYKPSLVNCLTSYAASDTAQFELLQCLVNSAPSSITTQTPPYEPMHPLILASKVGFVDAISFLLDSGVIGSTAAMDVAAQAGQMSSITCLQRYMLGCSSAALHSAVENGHWAVARHLMNELLDPWTALWHAVENDLYDLDRMPILESVVVEGPLWIDVKAIRGSAKYLRVALSDAPSKLVCRLNGVMLPLLPVDSLALLLRRTALPYRLDVIDMAVLHREQCWIHDLVHGMKADAFWTDCDEFDIVVPLQMPCRRARSSSSRSNASARGLDVISTRLVRKGMAASIDVETDDMDDEAWGLLAPQLKAT</sequence>
<gene>
    <name evidence="1" type="ORF">Ae201684_012596</name>
</gene>
<dbReference type="Gene3D" id="1.25.40.20">
    <property type="entry name" value="Ankyrin repeat-containing domain"/>
    <property type="match status" value="1"/>
</dbReference>
<dbReference type="VEuPathDB" id="FungiDB:AeMF1_009837"/>
<protein>
    <submittedName>
        <fullName evidence="1">Uncharacterized protein</fullName>
    </submittedName>
</protein>
<proteinExistence type="predicted"/>
<name>A0A6G0WRB3_9STRA</name>
<dbReference type="EMBL" id="VJMJ01000159">
    <property type="protein sequence ID" value="KAF0729957.1"/>
    <property type="molecule type" value="Genomic_DNA"/>
</dbReference>
<dbReference type="SUPFAM" id="SSF48403">
    <property type="entry name" value="Ankyrin repeat"/>
    <property type="match status" value="1"/>
</dbReference>
<keyword evidence="2" id="KW-1185">Reference proteome</keyword>
<comment type="caution">
    <text evidence="1">The sequence shown here is derived from an EMBL/GenBank/DDBJ whole genome shotgun (WGS) entry which is preliminary data.</text>
</comment>
<reference evidence="1 2" key="1">
    <citation type="submission" date="2019-07" db="EMBL/GenBank/DDBJ databases">
        <title>Genomics analysis of Aphanomyces spp. identifies a new class of oomycete effector associated with host adaptation.</title>
        <authorList>
            <person name="Gaulin E."/>
        </authorList>
    </citation>
    <scope>NUCLEOTIDE SEQUENCE [LARGE SCALE GENOMIC DNA]</scope>
    <source>
        <strain evidence="1 2">ATCC 201684</strain>
    </source>
</reference>
<dbReference type="AlphaFoldDB" id="A0A6G0WRB3"/>
<organism evidence="1 2">
    <name type="scientific">Aphanomyces euteiches</name>
    <dbReference type="NCBI Taxonomy" id="100861"/>
    <lineage>
        <taxon>Eukaryota</taxon>
        <taxon>Sar</taxon>
        <taxon>Stramenopiles</taxon>
        <taxon>Oomycota</taxon>
        <taxon>Saprolegniomycetes</taxon>
        <taxon>Saprolegniales</taxon>
        <taxon>Verrucalvaceae</taxon>
        <taxon>Aphanomyces</taxon>
    </lineage>
</organism>
<accession>A0A6G0WRB3</accession>
<dbReference type="Proteomes" id="UP000481153">
    <property type="component" value="Unassembled WGS sequence"/>
</dbReference>
<evidence type="ECO:0000313" key="2">
    <source>
        <dbReference type="Proteomes" id="UP000481153"/>
    </source>
</evidence>
<evidence type="ECO:0000313" key="1">
    <source>
        <dbReference type="EMBL" id="KAF0729957.1"/>
    </source>
</evidence>